<evidence type="ECO:0000256" key="2">
    <source>
        <dbReference type="ARBA" id="ARBA00006357"/>
    </source>
</evidence>
<dbReference type="SMART" id="SM00479">
    <property type="entry name" value="EXOIII"/>
    <property type="match status" value="1"/>
</dbReference>
<evidence type="ECO:0000256" key="3">
    <source>
        <dbReference type="ARBA" id="ARBA00022722"/>
    </source>
</evidence>
<accession>A0A3N4IVJ6</accession>
<dbReference type="InterPro" id="IPR013520">
    <property type="entry name" value="Ribonucl_H"/>
</dbReference>
<comment type="subcellular location">
    <subcellularLocation>
        <location evidence="1">Nucleus</location>
    </subcellularLocation>
</comment>
<reference evidence="9 10" key="1">
    <citation type="journal article" date="2018" name="Nat. Ecol. Evol.">
        <title>Pezizomycetes genomes reveal the molecular basis of ectomycorrhizal truffle lifestyle.</title>
        <authorList>
            <person name="Murat C."/>
            <person name="Payen T."/>
            <person name="Noel B."/>
            <person name="Kuo A."/>
            <person name="Morin E."/>
            <person name="Chen J."/>
            <person name="Kohler A."/>
            <person name="Krizsan K."/>
            <person name="Balestrini R."/>
            <person name="Da Silva C."/>
            <person name="Montanini B."/>
            <person name="Hainaut M."/>
            <person name="Levati E."/>
            <person name="Barry K.W."/>
            <person name="Belfiori B."/>
            <person name="Cichocki N."/>
            <person name="Clum A."/>
            <person name="Dockter R.B."/>
            <person name="Fauchery L."/>
            <person name="Guy J."/>
            <person name="Iotti M."/>
            <person name="Le Tacon F."/>
            <person name="Lindquist E.A."/>
            <person name="Lipzen A."/>
            <person name="Malagnac F."/>
            <person name="Mello A."/>
            <person name="Molinier V."/>
            <person name="Miyauchi S."/>
            <person name="Poulain J."/>
            <person name="Riccioni C."/>
            <person name="Rubini A."/>
            <person name="Sitrit Y."/>
            <person name="Splivallo R."/>
            <person name="Traeger S."/>
            <person name="Wang M."/>
            <person name="Zifcakova L."/>
            <person name="Wipf D."/>
            <person name="Zambonelli A."/>
            <person name="Paolocci F."/>
            <person name="Nowrousian M."/>
            <person name="Ottonello S."/>
            <person name="Baldrian P."/>
            <person name="Spatafora J.W."/>
            <person name="Henrissat B."/>
            <person name="Nagy L.G."/>
            <person name="Aury J.M."/>
            <person name="Wincker P."/>
            <person name="Grigoriev I.V."/>
            <person name="Bonfante P."/>
            <person name="Martin F.M."/>
        </authorList>
    </citation>
    <scope>NUCLEOTIDE SEQUENCE [LARGE SCALE GENOMIC DNA]</scope>
    <source>
        <strain evidence="9 10">120613-1</strain>
    </source>
</reference>
<sequence length="705" mass="77358">MGKRKRRNPLPSSLRRGDGEPSPPPLPVAKFGEFKLTSVSAPFTPDPATAPTTTTTDTENTTATAANSMVGQVENDPSGEDWQIAKRHKKSKNKYPSFEISPTRLKNAVTLGDIQSLVLWLLADGPAPQWLLVKNKNEVRGVVVVMVPGLEMAMFNGDLDLASDTDATGGGHTGFEEEDLGVAVDRFDFSKSAQTVQSSNSSGASQGSGWGKYEFYPQELKKSQLPACAKEFAEMFSHVWPVKAPGDDRGRFYSAITGFLNTPIPKGNSSQEVKKNASSQRICITRLVMPFEELVENEYPIHSVNATASFVAGVTKPGWVETDLSKGNGRENNEGGSITAAKTIYAMDCEMVQTKDGLELARISLLDWDAKVTYDTLVKPDNRVMNYLTPFSGITRGMLDPVTTTLKDVQNHLLKLFNNDTILVGQSLNSDLIAIKIAHPYIVDTSVIFHHPRGPPLRASLKWLTTKYLSREIQKGGPSGHDSIEDAKACLDLLKLKLERGLGYGTSSTASESIFKRLSRVKPVARIGGIVDYGTPEKWWGPSAARVIQASDDAEVAAGILSSIRGDPPGTRDGHRKLDLVWGRMHFLETVRGWNKTAAPEEGPPIPIEDFEPSRAVLAQGVQSVTAQLKHIYDSLPPCTAFIVYSGTGDPRESRRLQDMQREHKRQYMTMKWDELTVKWTDTENQALTAATKIAREGIAFLTVK</sequence>
<feature type="region of interest" description="Disordered" evidence="7">
    <location>
        <begin position="1"/>
        <end position="60"/>
    </location>
</feature>
<evidence type="ECO:0000256" key="6">
    <source>
        <dbReference type="ARBA" id="ARBA00023242"/>
    </source>
</evidence>
<dbReference type="Proteomes" id="UP000276215">
    <property type="component" value="Unassembled WGS sequence"/>
</dbReference>
<dbReference type="PANTHER" id="PTHR12801">
    <property type="entry name" value="RNA EXONUCLEASE REXO1 / RECO3 FAMILY MEMBER-RELATED"/>
    <property type="match status" value="1"/>
</dbReference>
<feature type="domain" description="Exonuclease" evidence="8">
    <location>
        <begin position="343"/>
        <end position="503"/>
    </location>
</feature>
<keyword evidence="10" id="KW-1185">Reference proteome</keyword>
<dbReference type="InterPro" id="IPR012337">
    <property type="entry name" value="RNaseH-like_sf"/>
</dbReference>
<dbReference type="STRING" id="1336337.A0A3N4IVJ6"/>
<dbReference type="PANTHER" id="PTHR12801:SF115">
    <property type="entry name" value="FI18136P1-RELATED"/>
    <property type="match status" value="1"/>
</dbReference>
<evidence type="ECO:0000256" key="1">
    <source>
        <dbReference type="ARBA" id="ARBA00004123"/>
    </source>
</evidence>
<keyword evidence="5" id="KW-0269">Exonuclease</keyword>
<dbReference type="GO" id="GO:0003676">
    <property type="term" value="F:nucleic acid binding"/>
    <property type="evidence" value="ECO:0007669"/>
    <property type="project" value="InterPro"/>
</dbReference>
<dbReference type="InterPro" id="IPR034922">
    <property type="entry name" value="REX1-like_exo"/>
</dbReference>
<keyword evidence="6" id="KW-0539">Nucleus</keyword>
<keyword evidence="4" id="KW-0378">Hydrolase</keyword>
<comment type="similarity">
    <text evidence="2">Belongs to the REXO1/REXO3 family.</text>
</comment>
<dbReference type="InterPro" id="IPR047021">
    <property type="entry name" value="REXO1/3/4-like"/>
</dbReference>
<dbReference type="FunFam" id="3.30.420.10:FF:000019">
    <property type="entry name" value="RNA exonuclease NEF-sp"/>
    <property type="match status" value="1"/>
</dbReference>
<dbReference type="Gene3D" id="3.30.420.10">
    <property type="entry name" value="Ribonuclease H-like superfamily/Ribonuclease H"/>
    <property type="match status" value="1"/>
</dbReference>
<gene>
    <name evidence="9" type="ORF">L873DRAFT_1822063</name>
</gene>
<protein>
    <recommendedName>
        <fullName evidence="8">Exonuclease domain-containing protein</fullName>
    </recommendedName>
</protein>
<dbReference type="OrthoDB" id="206335at2759"/>
<dbReference type="GO" id="GO:0004527">
    <property type="term" value="F:exonuclease activity"/>
    <property type="evidence" value="ECO:0007669"/>
    <property type="project" value="UniProtKB-KW"/>
</dbReference>
<evidence type="ECO:0000256" key="4">
    <source>
        <dbReference type="ARBA" id="ARBA00022801"/>
    </source>
</evidence>
<evidence type="ECO:0000259" key="8">
    <source>
        <dbReference type="SMART" id="SM00479"/>
    </source>
</evidence>
<proteinExistence type="inferred from homology"/>
<dbReference type="Pfam" id="PF00929">
    <property type="entry name" value="RNase_T"/>
    <property type="match status" value="1"/>
</dbReference>
<feature type="compositionally biased region" description="Low complexity" evidence="7">
    <location>
        <begin position="41"/>
        <end position="60"/>
    </location>
</feature>
<organism evidence="9 10">
    <name type="scientific">Choiromyces venosus 120613-1</name>
    <dbReference type="NCBI Taxonomy" id="1336337"/>
    <lineage>
        <taxon>Eukaryota</taxon>
        <taxon>Fungi</taxon>
        <taxon>Dikarya</taxon>
        <taxon>Ascomycota</taxon>
        <taxon>Pezizomycotina</taxon>
        <taxon>Pezizomycetes</taxon>
        <taxon>Pezizales</taxon>
        <taxon>Tuberaceae</taxon>
        <taxon>Choiromyces</taxon>
    </lineage>
</organism>
<evidence type="ECO:0000256" key="7">
    <source>
        <dbReference type="SAM" id="MobiDB-lite"/>
    </source>
</evidence>
<evidence type="ECO:0000256" key="5">
    <source>
        <dbReference type="ARBA" id="ARBA00022839"/>
    </source>
</evidence>
<dbReference type="InterPro" id="IPR036397">
    <property type="entry name" value="RNaseH_sf"/>
</dbReference>
<dbReference type="EMBL" id="ML120551">
    <property type="protein sequence ID" value="RPA89886.1"/>
    <property type="molecule type" value="Genomic_DNA"/>
</dbReference>
<dbReference type="GO" id="GO:0005634">
    <property type="term" value="C:nucleus"/>
    <property type="evidence" value="ECO:0007669"/>
    <property type="project" value="UniProtKB-SubCell"/>
</dbReference>
<dbReference type="SUPFAM" id="SSF53098">
    <property type="entry name" value="Ribonuclease H-like"/>
    <property type="match status" value="1"/>
</dbReference>
<dbReference type="CDD" id="cd06145">
    <property type="entry name" value="REX1_like"/>
    <property type="match status" value="1"/>
</dbReference>
<evidence type="ECO:0000313" key="10">
    <source>
        <dbReference type="Proteomes" id="UP000276215"/>
    </source>
</evidence>
<evidence type="ECO:0000313" key="9">
    <source>
        <dbReference type="EMBL" id="RPA89886.1"/>
    </source>
</evidence>
<dbReference type="AlphaFoldDB" id="A0A3N4IVJ6"/>
<name>A0A3N4IVJ6_9PEZI</name>
<keyword evidence="3" id="KW-0540">Nuclease</keyword>